<gene>
    <name evidence="1" type="ORF">BMF94_2666</name>
</gene>
<dbReference type="InterPro" id="IPR036047">
    <property type="entry name" value="F-box-like_dom_sf"/>
</dbReference>
<sequence>MQGALASTVFLPDSVRKLVIAVSRDSLKALSLVSKHWHSLVEPALWSRLDYKPKPLAELADASLNLIQRIGMHVRTFTATRWYLSADFHPIMGAPAEEEQALAKQSSTCPDVASTRILRSNGASAWPSYRTR</sequence>
<dbReference type="SUPFAM" id="SSF81383">
    <property type="entry name" value="F-box domain"/>
    <property type="match status" value="1"/>
</dbReference>
<dbReference type="AlphaFoldDB" id="A0A2S5BBU2"/>
<name>A0A2S5BBU2_9BASI</name>
<protein>
    <submittedName>
        <fullName evidence="1">Uncharacterized protein</fullName>
    </submittedName>
</protein>
<comment type="caution">
    <text evidence="1">The sequence shown here is derived from an EMBL/GenBank/DDBJ whole genome shotgun (WGS) entry which is preliminary data.</text>
</comment>
<proteinExistence type="predicted"/>
<accession>A0A2S5BBU2</accession>
<keyword evidence="2" id="KW-1185">Reference proteome</keyword>
<organism evidence="1 2">
    <name type="scientific">Rhodotorula taiwanensis</name>
    <dbReference type="NCBI Taxonomy" id="741276"/>
    <lineage>
        <taxon>Eukaryota</taxon>
        <taxon>Fungi</taxon>
        <taxon>Dikarya</taxon>
        <taxon>Basidiomycota</taxon>
        <taxon>Pucciniomycotina</taxon>
        <taxon>Microbotryomycetes</taxon>
        <taxon>Sporidiobolales</taxon>
        <taxon>Sporidiobolaceae</taxon>
        <taxon>Rhodotorula</taxon>
    </lineage>
</organism>
<evidence type="ECO:0000313" key="2">
    <source>
        <dbReference type="Proteomes" id="UP000237144"/>
    </source>
</evidence>
<evidence type="ECO:0000313" key="1">
    <source>
        <dbReference type="EMBL" id="POY74228.1"/>
    </source>
</evidence>
<reference evidence="1 2" key="1">
    <citation type="journal article" date="2018" name="Front. Microbiol.">
        <title>Prospects for Fungal Bioremediation of Acidic Radioactive Waste Sites: Characterization and Genome Sequence of Rhodotorula taiwanensis MD1149.</title>
        <authorList>
            <person name="Tkavc R."/>
            <person name="Matrosova V.Y."/>
            <person name="Grichenko O.E."/>
            <person name="Gostincar C."/>
            <person name="Volpe R.P."/>
            <person name="Klimenkova P."/>
            <person name="Gaidamakova E.K."/>
            <person name="Zhou C.E."/>
            <person name="Stewart B.J."/>
            <person name="Lyman M.G."/>
            <person name="Malfatti S.A."/>
            <person name="Rubinfeld B."/>
            <person name="Courtot M."/>
            <person name="Singh J."/>
            <person name="Dalgard C.L."/>
            <person name="Hamilton T."/>
            <person name="Frey K.G."/>
            <person name="Gunde-Cimerman N."/>
            <person name="Dugan L."/>
            <person name="Daly M.J."/>
        </authorList>
    </citation>
    <scope>NUCLEOTIDE SEQUENCE [LARGE SCALE GENOMIC DNA]</scope>
    <source>
        <strain evidence="1 2">MD1149</strain>
    </source>
</reference>
<dbReference type="Proteomes" id="UP000237144">
    <property type="component" value="Unassembled WGS sequence"/>
</dbReference>
<dbReference type="EMBL" id="PJQD01000026">
    <property type="protein sequence ID" value="POY74228.1"/>
    <property type="molecule type" value="Genomic_DNA"/>
</dbReference>